<dbReference type="AlphaFoldDB" id="C7CFZ1"/>
<dbReference type="PANTHER" id="PTHR43124">
    <property type="entry name" value="PURINE EFFLUX PUMP PBUE"/>
    <property type="match status" value="1"/>
</dbReference>
<organism evidence="8 9">
    <name type="scientific">Methylorubrum extorquens (strain DSM 6343 / CIP 106787 / DM4)</name>
    <name type="common">Methylobacterium extorquens</name>
    <dbReference type="NCBI Taxonomy" id="661410"/>
    <lineage>
        <taxon>Bacteria</taxon>
        <taxon>Pseudomonadati</taxon>
        <taxon>Pseudomonadota</taxon>
        <taxon>Alphaproteobacteria</taxon>
        <taxon>Hyphomicrobiales</taxon>
        <taxon>Methylobacteriaceae</taxon>
        <taxon>Methylorubrum</taxon>
    </lineage>
</organism>
<evidence type="ECO:0000256" key="5">
    <source>
        <dbReference type="ARBA" id="ARBA00023136"/>
    </source>
</evidence>
<feature type="domain" description="Major facilitator superfamily (MFS) profile" evidence="7">
    <location>
        <begin position="28"/>
        <end position="401"/>
    </location>
</feature>
<dbReference type="PANTHER" id="PTHR43124:SF5">
    <property type="entry name" value="PURINE RIBONUCLEOSIDE EFFLUX PUMP NEPI"/>
    <property type="match status" value="1"/>
</dbReference>
<feature type="transmembrane region" description="Helical" evidence="6">
    <location>
        <begin position="25"/>
        <end position="44"/>
    </location>
</feature>
<feature type="transmembrane region" description="Helical" evidence="6">
    <location>
        <begin position="64"/>
        <end position="83"/>
    </location>
</feature>
<accession>C7CFZ1</accession>
<gene>
    <name evidence="8" type="primary">opdE</name>
    <name evidence="8" type="ORF">METD_I1461</name>
</gene>
<keyword evidence="5 6" id="KW-0472">Membrane</keyword>
<dbReference type="CDD" id="cd17324">
    <property type="entry name" value="MFS_NepI_like"/>
    <property type="match status" value="1"/>
</dbReference>
<feature type="transmembrane region" description="Helical" evidence="6">
    <location>
        <begin position="95"/>
        <end position="117"/>
    </location>
</feature>
<evidence type="ECO:0000256" key="2">
    <source>
        <dbReference type="ARBA" id="ARBA00022475"/>
    </source>
</evidence>
<dbReference type="InterPro" id="IPR011701">
    <property type="entry name" value="MFS"/>
</dbReference>
<dbReference type="GO" id="GO:0005886">
    <property type="term" value="C:plasma membrane"/>
    <property type="evidence" value="ECO:0007669"/>
    <property type="project" value="UniProtKB-SubCell"/>
</dbReference>
<dbReference type="Proteomes" id="UP000008070">
    <property type="component" value="Chromosome"/>
</dbReference>
<keyword evidence="3 6" id="KW-0812">Transmembrane</keyword>
<evidence type="ECO:0000256" key="6">
    <source>
        <dbReference type="SAM" id="Phobius"/>
    </source>
</evidence>
<protein>
    <submittedName>
        <fullName evidence="8">Permease of the major facilitator superfamily (MFS_1)</fullName>
    </submittedName>
</protein>
<dbReference type="KEGG" id="mdi:METDI1461"/>
<evidence type="ECO:0000256" key="3">
    <source>
        <dbReference type="ARBA" id="ARBA00022692"/>
    </source>
</evidence>
<feature type="transmembrane region" description="Helical" evidence="6">
    <location>
        <begin position="314"/>
        <end position="337"/>
    </location>
</feature>
<evidence type="ECO:0000256" key="4">
    <source>
        <dbReference type="ARBA" id="ARBA00022989"/>
    </source>
</evidence>
<dbReference type="InterPro" id="IPR036259">
    <property type="entry name" value="MFS_trans_sf"/>
</dbReference>
<feature type="transmembrane region" description="Helical" evidence="6">
    <location>
        <begin position="153"/>
        <end position="174"/>
    </location>
</feature>
<dbReference type="GO" id="GO:0022857">
    <property type="term" value="F:transmembrane transporter activity"/>
    <property type="evidence" value="ECO:0007669"/>
    <property type="project" value="InterPro"/>
</dbReference>
<evidence type="ECO:0000313" key="8">
    <source>
        <dbReference type="EMBL" id="CAX23067.1"/>
    </source>
</evidence>
<dbReference type="SUPFAM" id="SSF103473">
    <property type="entry name" value="MFS general substrate transporter"/>
    <property type="match status" value="1"/>
</dbReference>
<dbReference type="HOGENOM" id="CLU_001265_61_1_5"/>
<name>C7CFZ1_METED</name>
<dbReference type="Gene3D" id="1.20.1250.20">
    <property type="entry name" value="MFS general substrate transporter like domains"/>
    <property type="match status" value="1"/>
</dbReference>
<feature type="transmembrane region" description="Helical" evidence="6">
    <location>
        <begin position="225"/>
        <end position="246"/>
    </location>
</feature>
<dbReference type="InterPro" id="IPR020846">
    <property type="entry name" value="MFS_dom"/>
</dbReference>
<comment type="subcellular location">
    <subcellularLocation>
        <location evidence="1">Cell membrane</location>
        <topology evidence="1">Multi-pass membrane protein</topology>
    </subcellularLocation>
</comment>
<feature type="transmembrane region" description="Helical" evidence="6">
    <location>
        <begin position="258"/>
        <end position="279"/>
    </location>
</feature>
<reference evidence="9" key="1">
    <citation type="journal article" date="2009" name="PLoS ONE">
        <title>Methylobacterium genome sequences: a reference blueprint to investigate microbial metabolism of C1 compounds from natural and industrial sources.</title>
        <authorList>
            <person name="Vuilleumier S."/>
            <person name="Chistoserdova L."/>
            <person name="Lee M.-C."/>
            <person name="Bringel F."/>
            <person name="Lajus A."/>
            <person name="Zhou Y."/>
            <person name="Gourion B."/>
            <person name="Barbe V."/>
            <person name="Chang J."/>
            <person name="Cruveiller S."/>
            <person name="Dossat C."/>
            <person name="Gillett W."/>
            <person name="Gruffaz C."/>
            <person name="Haugen E."/>
            <person name="Hourcade E."/>
            <person name="Levy R."/>
            <person name="Mangenot S."/>
            <person name="Muller E."/>
            <person name="Nadalig T."/>
            <person name="Pagni M."/>
            <person name="Penny C."/>
            <person name="Peyraud R."/>
            <person name="Robinson D.G."/>
            <person name="Roche D."/>
            <person name="Rouy Z."/>
            <person name="Saenampechek C."/>
            <person name="Salvignol G."/>
            <person name="Vallenet D."/>
            <person name="Wu Z."/>
            <person name="Marx C.J."/>
            <person name="Vorholt J.A."/>
            <person name="Olson M.V."/>
            <person name="Kaul R."/>
            <person name="Weissenbach J."/>
            <person name="Medigue C."/>
            <person name="Lidstrom M.E."/>
        </authorList>
    </citation>
    <scope>NUCLEOTIDE SEQUENCE [LARGE SCALE GENOMIC DNA]</scope>
    <source>
        <strain evidence="9">DSM 6343 / CIP 106787 / DM4</strain>
    </source>
</reference>
<dbReference type="InterPro" id="IPR050189">
    <property type="entry name" value="MFS_Efflux_Transporters"/>
</dbReference>
<sequence>MPMNANEVCADEIAIGAAGNSRAQGWGAVFAMSLCAATLVASEFMPVSLLTPIAADLHLTEGQAGQAIAVSGVFAVLTSLFIAPATPRLDRRALLLGLTVLMLVSGLAVAFAPNAAVFLGGRALVGMVIGGFWSLSAATVMRLVPAEDVPRGLAILNGGNALATTVAAPLGSFLGQYIGWRGAFFCVVPVAAATFAWLSLTLPAMPNRTRADAFATFKVLRRPRVPLGMAAAALFFLGQFALFTYLRPFLETVTRVDVSTLSALLLVLGVAGLVGTSLIGRVLQTWFDAALILMPLAMSVLAAGLIAFGSSLPVVAGLLALWGLIGTAAPVGWWTWVSKALPDEAEAGGGLMVAVVQLAITGGAAFGGLLFDHTGYQATFTFSALVLVGCAVTAFLAARGDRHPARRPQS</sequence>
<feature type="transmembrane region" description="Helical" evidence="6">
    <location>
        <begin position="349"/>
        <end position="371"/>
    </location>
</feature>
<keyword evidence="4 6" id="KW-1133">Transmembrane helix</keyword>
<evidence type="ECO:0000313" key="9">
    <source>
        <dbReference type="Proteomes" id="UP000008070"/>
    </source>
</evidence>
<dbReference type="Pfam" id="PF07690">
    <property type="entry name" value="MFS_1"/>
    <property type="match status" value="1"/>
</dbReference>
<feature type="transmembrane region" description="Helical" evidence="6">
    <location>
        <begin position="123"/>
        <end position="141"/>
    </location>
</feature>
<evidence type="ECO:0000256" key="1">
    <source>
        <dbReference type="ARBA" id="ARBA00004651"/>
    </source>
</evidence>
<dbReference type="EMBL" id="FP103042">
    <property type="protein sequence ID" value="CAX23067.1"/>
    <property type="molecule type" value="Genomic_DNA"/>
</dbReference>
<proteinExistence type="predicted"/>
<evidence type="ECO:0000259" key="7">
    <source>
        <dbReference type="PROSITE" id="PS50850"/>
    </source>
</evidence>
<feature type="transmembrane region" description="Helical" evidence="6">
    <location>
        <begin position="377"/>
        <end position="398"/>
    </location>
</feature>
<feature type="transmembrane region" description="Helical" evidence="6">
    <location>
        <begin position="180"/>
        <end position="204"/>
    </location>
</feature>
<dbReference type="PROSITE" id="PS50850">
    <property type="entry name" value="MFS"/>
    <property type="match status" value="1"/>
</dbReference>
<keyword evidence="2" id="KW-1003">Cell membrane</keyword>
<feature type="transmembrane region" description="Helical" evidence="6">
    <location>
        <begin position="286"/>
        <end position="308"/>
    </location>
</feature>